<dbReference type="GO" id="GO:0006535">
    <property type="term" value="P:cysteine biosynthetic process from serine"/>
    <property type="evidence" value="ECO:0007669"/>
    <property type="project" value="InterPro"/>
</dbReference>
<evidence type="ECO:0000256" key="1">
    <source>
        <dbReference type="ARBA" id="ARBA00001933"/>
    </source>
</evidence>
<dbReference type="PANTHER" id="PTHR10314">
    <property type="entry name" value="CYSTATHIONINE BETA-SYNTHASE"/>
    <property type="match status" value="1"/>
</dbReference>
<dbReference type="SUPFAM" id="SSF53686">
    <property type="entry name" value="Tryptophan synthase beta subunit-like PLP-dependent enzymes"/>
    <property type="match status" value="1"/>
</dbReference>
<keyword evidence="3" id="KW-0028">Amino-acid biosynthesis</keyword>
<dbReference type="AlphaFoldDB" id="A0A5D3CFZ0"/>
<keyword evidence="6" id="KW-0198">Cysteine biosynthesis</keyword>
<dbReference type="GO" id="GO:0050017">
    <property type="term" value="F:L-3-cyanoalanine synthase activity"/>
    <property type="evidence" value="ECO:0007669"/>
    <property type="project" value="UniProtKB-ARBA"/>
</dbReference>
<dbReference type="InterPro" id="IPR036052">
    <property type="entry name" value="TrpB-like_PALP_sf"/>
</dbReference>
<evidence type="ECO:0000313" key="9">
    <source>
        <dbReference type="Proteomes" id="UP000321947"/>
    </source>
</evidence>
<dbReference type="Proteomes" id="UP000321947">
    <property type="component" value="Unassembled WGS sequence"/>
</dbReference>
<comment type="caution">
    <text evidence="8">The sequence shown here is derived from an EMBL/GenBank/DDBJ whole genome shotgun (WGS) entry which is preliminary data.</text>
</comment>
<reference evidence="8 9" key="1">
    <citation type="submission" date="2019-08" db="EMBL/GenBank/DDBJ databases">
        <title>Draft genome sequences of two oriental melons (Cucumis melo L. var makuwa).</title>
        <authorList>
            <person name="Kwon S.-Y."/>
        </authorList>
    </citation>
    <scope>NUCLEOTIDE SEQUENCE [LARGE SCALE GENOMIC DNA]</scope>
    <source>
        <strain evidence="9">cv. Chang Bougi</strain>
        <tissue evidence="8">Leaf</tissue>
    </source>
</reference>
<dbReference type="EMBL" id="SSTD01011206">
    <property type="protein sequence ID" value="TYK10162.1"/>
    <property type="molecule type" value="Genomic_DNA"/>
</dbReference>
<evidence type="ECO:0000256" key="5">
    <source>
        <dbReference type="ARBA" id="ARBA00022898"/>
    </source>
</evidence>
<sequence>MAQEMTPQPLKSNNYSPAMTSTSIGFPHISLEILHLTSKPTSKLLEGFASLKVNSCFPSSYHLGVYAERNLIILMEDKCAIKADATELIGNTPMVYLNKIVDNCYAKIAAKLESMEPCSSVKDRIGLSMIEDAEEKGLITPGKSILIEVTAGNTGIGLAWVAAIKGYKLILIMPAFFSVERRILALAFGAELRIPDPEMSGEEILKMADELEKSTPNGYFLRQFDNPANTKIHYETTGVEIWKDSDGKVDALVAGIGTGGTITGAGKFLKEQNPKIKVYGVEPVESAVLSGGKHGRHLIQGIGAGIIPSILDVELLDEVIQVSHRTD</sequence>
<keyword evidence="4" id="KW-0808">Transferase</keyword>
<organism evidence="8 9">
    <name type="scientific">Cucumis melo var. makuwa</name>
    <name type="common">Oriental melon</name>
    <dbReference type="NCBI Taxonomy" id="1194695"/>
    <lineage>
        <taxon>Eukaryota</taxon>
        <taxon>Viridiplantae</taxon>
        <taxon>Streptophyta</taxon>
        <taxon>Embryophyta</taxon>
        <taxon>Tracheophyta</taxon>
        <taxon>Spermatophyta</taxon>
        <taxon>Magnoliopsida</taxon>
        <taxon>eudicotyledons</taxon>
        <taxon>Gunneridae</taxon>
        <taxon>Pentapetalae</taxon>
        <taxon>rosids</taxon>
        <taxon>fabids</taxon>
        <taxon>Cucurbitales</taxon>
        <taxon>Cucurbitaceae</taxon>
        <taxon>Benincaseae</taxon>
        <taxon>Cucumis</taxon>
    </lineage>
</organism>
<name>A0A5D3CFZ0_CUCMM</name>
<gene>
    <name evidence="8" type="ORF">E5676_scaffold16G003070</name>
</gene>
<evidence type="ECO:0000256" key="2">
    <source>
        <dbReference type="ARBA" id="ARBA00007103"/>
    </source>
</evidence>
<dbReference type="FunFam" id="3.40.50.1100:FF:000130">
    <property type="entry name" value="Cysteine synthase"/>
    <property type="match status" value="1"/>
</dbReference>
<dbReference type="GO" id="GO:0016740">
    <property type="term" value="F:transferase activity"/>
    <property type="evidence" value="ECO:0007669"/>
    <property type="project" value="UniProtKB-KW"/>
</dbReference>
<evidence type="ECO:0000313" key="8">
    <source>
        <dbReference type="EMBL" id="TYK10162.1"/>
    </source>
</evidence>
<feature type="domain" description="Tryptophan synthase beta chain-like PALP" evidence="7">
    <location>
        <begin position="86"/>
        <end position="321"/>
    </location>
</feature>
<dbReference type="InterPro" id="IPR001216">
    <property type="entry name" value="P-phosphate_BS"/>
</dbReference>
<accession>A0A5D3CFZ0</accession>
<dbReference type="Gene3D" id="3.40.50.1100">
    <property type="match status" value="2"/>
</dbReference>
<dbReference type="GO" id="GO:0009836">
    <property type="term" value="P:fruit ripening, climacteric"/>
    <property type="evidence" value="ECO:0007669"/>
    <property type="project" value="UniProtKB-ARBA"/>
</dbReference>
<dbReference type="FunFam" id="3.40.50.1100:FF:000006">
    <property type="entry name" value="Cysteine synthase"/>
    <property type="match status" value="1"/>
</dbReference>
<evidence type="ECO:0000256" key="6">
    <source>
        <dbReference type="ARBA" id="ARBA00023192"/>
    </source>
</evidence>
<evidence type="ECO:0000256" key="4">
    <source>
        <dbReference type="ARBA" id="ARBA00022679"/>
    </source>
</evidence>
<dbReference type="InterPro" id="IPR050214">
    <property type="entry name" value="Cys_Synth/Cystath_Beta-Synth"/>
</dbReference>
<comment type="cofactor">
    <cofactor evidence="1">
        <name>pyridoxal 5'-phosphate</name>
        <dbReference type="ChEBI" id="CHEBI:597326"/>
    </cofactor>
</comment>
<evidence type="ECO:0000259" key="7">
    <source>
        <dbReference type="Pfam" id="PF00291"/>
    </source>
</evidence>
<protein>
    <submittedName>
        <fullName evidence="8">Cysteine synthase-like</fullName>
    </submittedName>
</protein>
<dbReference type="Pfam" id="PF00291">
    <property type="entry name" value="PALP"/>
    <property type="match status" value="1"/>
</dbReference>
<evidence type="ECO:0000256" key="3">
    <source>
        <dbReference type="ARBA" id="ARBA00022605"/>
    </source>
</evidence>
<proteinExistence type="inferred from homology"/>
<dbReference type="InterPro" id="IPR001926">
    <property type="entry name" value="TrpB-like_PALP"/>
</dbReference>
<comment type="similarity">
    <text evidence="2">Belongs to the cysteine synthase/cystathionine beta-synthase family.</text>
</comment>
<dbReference type="PROSITE" id="PS00901">
    <property type="entry name" value="CYS_SYNTHASE"/>
    <property type="match status" value="1"/>
</dbReference>
<dbReference type="CDD" id="cd01561">
    <property type="entry name" value="CBS_like"/>
    <property type="match status" value="1"/>
</dbReference>
<keyword evidence="5" id="KW-0663">Pyridoxal phosphate</keyword>